<name>W4G8N3_APHAT</name>
<feature type="region of interest" description="Disordered" evidence="1">
    <location>
        <begin position="216"/>
        <end position="240"/>
    </location>
</feature>
<proteinExistence type="predicted"/>
<protein>
    <submittedName>
        <fullName evidence="2">Uncharacterized protein</fullName>
    </submittedName>
</protein>
<dbReference type="AlphaFoldDB" id="W4G8N3"/>
<reference evidence="2" key="1">
    <citation type="submission" date="2013-12" db="EMBL/GenBank/DDBJ databases">
        <title>The Genome Sequence of Aphanomyces astaci APO3.</title>
        <authorList>
            <consortium name="The Broad Institute Genomics Platform"/>
            <person name="Russ C."/>
            <person name="Tyler B."/>
            <person name="van West P."/>
            <person name="Dieguez-Uribeondo J."/>
            <person name="Young S.K."/>
            <person name="Zeng Q."/>
            <person name="Gargeya S."/>
            <person name="Fitzgerald M."/>
            <person name="Abouelleil A."/>
            <person name="Alvarado L."/>
            <person name="Chapman S.B."/>
            <person name="Gainer-Dewar J."/>
            <person name="Goldberg J."/>
            <person name="Griggs A."/>
            <person name="Gujja S."/>
            <person name="Hansen M."/>
            <person name="Howarth C."/>
            <person name="Imamovic A."/>
            <person name="Ireland A."/>
            <person name="Larimer J."/>
            <person name="McCowan C."/>
            <person name="Murphy C."/>
            <person name="Pearson M."/>
            <person name="Poon T.W."/>
            <person name="Priest M."/>
            <person name="Roberts A."/>
            <person name="Saif S."/>
            <person name="Shea T."/>
            <person name="Sykes S."/>
            <person name="Wortman J."/>
            <person name="Nusbaum C."/>
            <person name="Birren B."/>
        </authorList>
    </citation>
    <scope>NUCLEOTIDE SEQUENCE [LARGE SCALE GENOMIC DNA]</scope>
    <source>
        <strain evidence="2">APO3</strain>
    </source>
</reference>
<feature type="compositionally biased region" description="Basic and acidic residues" evidence="1">
    <location>
        <begin position="68"/>
        <end position="81"/>
    </location>
</feature>
<evidence type="ECO:0000256" key="1">
    <source>
        <dbReference type="SAM" id="MobiDB-lite"/>
    </source>
</evidence>
<gene>
    <name evidence="2" type="ORF">H257_09607</name>
</gene>
<evidence type="ECO:0000313" key="2">
    <source>
        <dbReference type="EMBL" id="ETV76042.1"/>
    </source>
</evidence>
<feature type="region of interest" description="Disordered" evidence="1">
    <location>
        <begin position="1"/>
        <end position="109"/>
    </location>
</feature>
<dbReference type="GeneID" id="20811603"/>
<sequence>MELKPPFHSVAADSGVQRRKTTSQYTVEAAEESVVQRRQRTSSTTHLRPPSSLRCTAFHPPSANARSRAVEYSEDGERRSDVVGTHGTSQYSASVHHSGPPPSSSHSTVHCGDHTTFIIDAVLHSTTAVAQIAAGQCSDDQYALLQHFSVHHHRLLHRPPPLQSAGERRWSAAKLVLYVRQDAAPSYGQNGQLDGSGLWSTATVEDIAPSTITAPLPATAATPQCPPSWTHSTAHHRRPK</sequence>
<organism evidence="2">
    <name type="scientific">Aphanomyces astaci</name>
    <name type="common">Crayfish plague agent</name>
    <dbReference type="NCBI Taxonomy" id="112090"/>
    <lineage>
        <taxon>Eukaryota</taxon>
        <taxon>Sar</taxon>
        <taxon>Stramenopiles</taxon>
        <taxon>Oomycota</taxon>
        <taxon>Saprolegniomycetes</taxon>
        <taxon>Saprolegniales</taxon>
        <taxon>Verrucalvaceae</taxon>
        <taxon>Aphanomyces</taxon>
    </lineage>
</organism>
<dbReference type="RefSeq" id="XP_009834167.1">
    <property type="nucleotide sequence ID" value="XM_009835865.1"/>
</dbReference>
<accession>W4G8N3</accession>
<dbReference type="VEuPathDB" id="FungiDB:H257_09607"/>
<dbReference type="EMBL" id="KI913137">
    <property type="protein sequence ID" value="ETV76042.1"/>
    <property type="molecule type" value="Genomic_DNA"/>
</dbReference>